<organism evidence="4 5">
    <name type="scientific">Novacetimonas pomaceti</name>
    <dbReference type="NCBI Taxonomy" id="2021998"/>
    <lineage>
        <taxon>Bacteria</taxon>
        <taxon>Pseudomonadati</taxon>
        <taxon>Pseudomonadota</taxon>
        <taxon>Alphaproteobacteria</taxon>
        <taxon>Acetobacterales</taxon>
        <taxon>Acetobacteraceae</taxon>
        <taxon>Novacetimonas</taxon>
    </lineage>
</organism>
<evidence type="ECO:0000256" key="1">
    <source>
        <dbReference type="SAM" id="MobiDB-lite"/>
    </source>
</evidence>
<dbReference type="AlphaFoldDB" id="A0A318Q5Z2"/>
<proteinExistence type="predicted"/>
<keyword evidence="2" id="KW-1133">Transmembrane helix</keyword>
<reference evidence="4 5" key="1">
    <citation type="submission" date="2017-07" db="EMBL/GenBank/DDBJ databases">
        <title>A draft genome sequence of Komagataeibacter sp. T5K1.</title>
        <authorList>
            <person name="Skraban J."/>
            <person name="Cleenwerck I."/>
            <person name="Vandamme P."/>
            <person name="Trcek J."/>
        </authorList>
    </citation>
    <scope>NUCLEOTIDE SEQUENCE [LARGE SCALE GENOMIC DNA]</scope>
    <source>
        <strain evidence="4 5">T5K1</strain>
    </source>
</reference>
<keyword evidence="2" id="KW-0812">Transmembrane</keyword>
<sequence length="64" mass="6963">MSIACLHSTAPRTPSENTRRPARTWDRARAFMREIWIGPVIALGSVLCGGFFTLLAHVLANGAP</sequence>
<reference evidence="3 6" key="2">
    <citation type="submission" date="2018-02" db="EMBL/GenBank/DDBJ databases">
        <authorList>
            <person name="Skraban J."/>
            <person name="Trcek J."/>
        </authorList>
    </citation>
    <scope>NUCLEOTIDE SEQUENCE [LARGE SCALE GENOMIC DNA]</scope>
    <source>
        <strain evidence="3 6">AV446</strain>
    </source>
</reference>
<protein>
    <submittedName>
        <fullName evidence="4">Uncharacterized protein</fullName>
    </submittedName>
</protein>
<feature type="transmembrane region" description="Helical" evidence="2">
    <location>
        <begin position="35"/>
        <end position="60"/>
    </location>
</feature>
<dbReference type="EMBL" id="NOXG01000017">
    <property type="protein sequence ID" value="PYD74977.1"/>
    <property type="molecule type" value="Genomic_DNA"/>
</dbReference>
<dbReference type="EMBL" id="PRCW01000096">
    <property type="protein sequence ID" value="PYD47116.1"/>
    <property type="molecule type" value="Genomic_DNA"/>
</dbReference>
<keyword evidence="6" id="KW-1185">Reference proteome</keyword>
<dbReference type="Proteomes" id="UP000248116">
    <property type="component" value="Unassembled WGS sequence"/>
</dbReference>
<gene>
    <name evidence="3" type="ORF">C3920_11570</name>
    <name evidence="4" type="ORF">CFR71_12005</name>
</gene>
<evidence type="ECO:0000256" key="2">
    <source>
        <dbReference type="SAM" id="Phobius"/>
    </source>
</evidence>
<dbReference type="RefSeq" id="WP_110531453.1">
    <property type="nucleotide sequence ID" value="NZ_JAHRDT010000027.1"/>
</dbReference>
<evidence type="ECO:0000313" key="4">
    <source>
        <dbReference type="EMBL" id="PYD74977.1"/>
    </source>
</evidence>
<keyword evidence="2" id="KW-0472">Membrane</keyword>
<accession>A0A318Q5Z2</accession>
<comment type="caution">
    <text evidence="4">The sequence shown here is derived from an EMBL/GenBank/DDBJ whole genome shotgun (WGS) entry which is preliminary data.</text>
</comment>
<evidence type="ECO:0000313" key="3">
    <source>
        <dbReference type="EMBL" id="PYD47116.1"/>
    </source>
</evidence>
<dbReference type="Proteomes" id="UP000247609">
    <property type="component" value="Unassembled WGS sequence"/>
</dbReference>
<evidence type="ECO:0000313" key="5">
    <source>
        <dbReference type="Proteomes" id="UP000247609"/>
    </source>
</evidence>
<name>A0A318Q5Z2_9PROT</name>
<feature type="region of interest" description="Disordered" evidence="1">
    <location>
        <begin position="1"/>
        <end position="23"/>
    </location>
</feature>
<evidence type="ECO:0000313" key="6">
    <source>
        <dbReference type="Proteomes" id="UP000248116"/>
    </source>
</evidence>